<name>A0AAU8FIU8_9BACT</name>
<protein>
    <recommendedName>
        <fullName evidence="2">Response regulator transcription factor</fullName>
    </recommendedName>
</protein>
<dbReference type="AlphaFoldDB" id="A0AAU8FIU8"/>
<dbReference type="RefSeq" id="WP_353719003.1">
    <property type="nucleotide sequence ID" value="NZ_CP159289.1"/>
</dbReference>
<dbReference type="EMBL" id="CP159289">
    <property type="protein sequence ID" value="XCH23679.1"/>
    <property type="molecule type" value="Genomic_DNA"/>
</dbReference>
<evidence type="ECO:0008006" key="2">
    <source>
        <dbReference type="Google" id="ProtNLM"/>
    </source>
</evidence>
<accession>A0AAU8FIU8</accession>
<evidence type="ECO:0000313" key="1">
    <source>
        <dbReference type="EMBL" id="XCH23679.1"/>
    </source>
</evidence>
<proteinExistence type="predicted"/>
<reference evidence="1" key="1">
    <citation type="submission" date="2024-06" db="EMBL/GenBank/DDBJ databases">
        <title>Sequencing and assembly of the genome of Dyadobacter sp. strain 676, a symbiont of Cyamopsis tetragonoloba.</title>
        <authorList>
            <person name="Guro P."/>
            <person name="Sazanova A."/>
            <person name="Kuznetsova I."/>
            <person name="Belimov A."/>
            <person name="Safronova V."/>
        </authorList>
    </citation>
    <scope>NUCLEOTIDE SEQUENCE</scope>
    <source>
        <strain evidence="1">676</strain>
    </source>
</reference>
<sequence>MNESFEDIDIVTFASMETFADVVDNDGLKADIVIVHVSGTVYEADLSPLNRILANRPGSRIIVLYDQRAMILPFLKIGAHGFLKKTDLGELKDCIHWIQKGRRYCNNEITNWIINASPKRLGGHRAR</sequence>
<gene>
    <name evidence="1" type="ORF">ABV298_25750</name>
</gene>
<organism evidence="1">
    <name type="scientific">Dyadobacter sp. 676</name>
    <dbReference type="NCBI Taxonomy" id="3088362"/>
    <lineage>
        <taxon>Bacteria</taxon>
        <taxon>Pseudomonadati</taxon>
        <taxon>Bacteroidota</taxon>
        <taxon>Cytophagia</taxon>
        <taxon>Cytophagales</taxon>
        <taxon>Spirosomataceae</taxon>
        <taxon>Dyadobacter</taxon>
    </lineage>
</organism>